<dbReference type="Proteomes" id="UP001191082">
    <property type="component" value="Unassembled WGS sequence"/>
</dbReference>
<evidence type="ECO:0000313" key="2">
    <source>
        <dbReference type="Proteomes" id="UP001191082"/>
    </source>
</evidence>
<reference evidence="1 2" key="1">
    <citation type="submission" date="2019-05" db="EMBL/GenBank/DDBJ databases">
        <title>Marivita sp. nov. isolated from sea sediment.</title>
        <authorList>
            <person name="Kim W."/>
        </authorList>
    </citation>
    <scope>NUCLEOTIDE SEQUENCE [LARGE SCALE GENOMIC DNA]</scope>
    <source>
        <strain evidence="1 2">CAU 1492</strain>
    </source>
</reference>
<organism evidence="1 2">
    <name type="scientific">Arenibacterium halophilum</name>
    <dbReference type="NCBI Taxonomy" id="2583821"/>
    <lineage>
        <taxon>Bacteria</taxon>
        <taxon>Pseudomonadati</taxon>
        <taxon>Pseudomonadota</taxon>
        <taxon>Alphaproteobacteria</taxon>
        <taxon>Rhodobacterales</taxon>
        <taxon>Paracoccaceae</taxon>
        <taxon>Arenibacterium</taxon>
    </lineage>
</organism>
<sequence>MKLALATGVLALALAGCTSKDDRVTFDGLYFKAKSNKIDDDLSRFTVEVDRVSQSLDAAREAGGYEGTRYCIANFGTSRIDWVVGPETPPQALQVVKDTLIFQGECNP</sequence>
<dbReference type="EMBL" id="VCPC01000001">
    <property type="protein sequence ID" value="TMV15692.1"/>
    <property type="molecule type" value="Genomic_DNA"/>
</dbReference>
<gene>
    <name evidence="1" type="ORF">FGK64_02185</name>
</gene>
<protein>
    <recommendedName>
        <fullName evidence="3">Lipoprotein</fullName>
    </recommendedName>
</protein>
<dbReference type="PROSITE" id="PS51257">
    <property type="entry name" value="PROKAR_LIPOPROTEIN"/>
    <property type="match status" value="1"/>
</dbReference>
<name>A0ABY2XGK0_9RHOB</name>
<proteinExistence type="predicted"/>
<accession>A0ABY2XGK0</accession>
<comment type="caution">
    <text evidence="1">The sequence shown here is derived from an EMBL/GenBank/DDBJ whole genome shotgun (WGS) entry which is preliminary data.</text>
</comment>
<evidence type="ECO:0008006" key="3">
    <source>
        <dbReference type="Google" id="ProtNLM"/>
    </source>
</evidence>
<evidence type="ECO:0000313" key="1">
    <source>
        <dbReference type="EMBL" id="TMV15692.1"/>
    </source>
</evidence>
<keyword evidence="2" id="KW-1185">Reference proteome</keyword>